<proteinExistence type="predicted"/>
<name>A0A0F9SHA3_9ZZZZ</name>
<dbReference type="EMBL" id="LAZR01000501">
    <property type="protein sequence ID" value="KKN66434.1"/>
    <property type="molecule type" value="Genomic_DNA"/>
</dbReference>
<dbReference type="AlphaFoldDB" id="A0A0F9SHA3"/>
<sequence length="73" mass="8736">MKRIFEKKEVKKEKKPKPEEEFGISGEWKCMYCGLVFESIIHPYLKNVPDSCIDKTCMNKYGRFGFIKWRIAK</sequence>
<evidence type="ECO:0000313" key="1">
    <source>
        <dbReference type="EMBL" id="KKN66434.1"/>
    </source>
</evidence>
<comment type="caution">
    <text evidence="1">The sequence shown here is derived from an EMBL/GenBank/DDBJ whole genome shotgun (WGS) entry which is preliminary data.</text>
</comment>
<organism evidence="1">
    <name type="scientific">marine sediment metagenome</name>
    <dbReference type="NCBI Taxonomy" id="412755"/>
    <lineage>
        <taxon>unclassified sequences</taxon>
        <taxon>metagenomes</taxon>
        <taxon>ecological metagenomes</taxon>
    </lineage>
</organism>
<protein>
    <submittedName>
        <fullName evidence="1">Uncharacterized protein</fullName>
    </submittedName>
</protein>
<gene>
    <name evidence="1" type="ORF">LCGC14_0471560</name>
</gene>
<reference evidence="1" key="1">
    <citation type="journal article" date="2015" name="Nature">
        <title>Complex archaea that bridge the gap between prokaryotes and eukaryotes.</title>
        <authorList>
            <person name="Spang A."/>
            <person name="Saw J.H."/>
            <person name="Jorgensen S.L."/>
            <person name="Zaremba-Niedzwiedzka K."/>
            <person name="Martijn J."/>
            <person name="Lind A.E."/>
            <person name="van Eijk R."/>
            <person name="Schleper C."/>
            <person name="Guy L."/>
            <person name="Ettema T.J."/>
        </authorList>
    </citation>
    <scope>NUCLEOTIDE SEQUENCE</scope>
</reference>
<accession>A0A0F9SHA3</accession>